<dbReference type="KEGG" id="ndv:NDEV_0055"/>
<keyword evidence="1" id="KW-1133">Transmembrane helix</keyword>
<evidence type="ECO:0000256" key="1">
    <source>
        <dbReference type="SAM" id="Phobius"/>
    </source>
</evidence>
<keyword evidence="1" id="KW-0472">Membrane</keyword>
<dbReference type="AlphaFoldDB" id="A0A128A0E1"/>
<dbReference type="EMBL" id="LN890280">
    <property type="protein sequence ID" value="CUR50820.1"/>
    <property type="molecule type" value="Genomic_DNA"/>
</dbReference>
<protein>
    <submittedName>
        <fullName evidence="2">Uncharacterized protein</fullName>
    </submittedName>
</protein>
<proteinExistence type="predicted"/>
<name>A0A128A0E1_9ARCH</name>
<accession>A0A128A0E1</accession>
<evidence type="ECO:0000313" key="3">
    <source>
        <dbReference type="Proteomes" id="UP000196239"/>
    </source>
</evidence>
<feature type="transmembrane region" description="Helical" evidence="1">
    <location>
        <begin position="16"/>
        <end position="34"/>
    </location>
</feature>
<sequence length="84" mass="9670">MGAHNNIHVPKESWPAFMWYAIEFFIVLGAGLGISLNSMDFFKKMGFDISMTTWAFWGIIGVVFLAYYLIVRPIILRRPILSKI</sequence>
<organism evidence="2 3">
    <name type="scientific">Nitrosotalea devaniterrae</name>
    <dbReference type="NCBI Taxonomy" id="1078905"/>
    <lineage>
        <taxon>Archaea</taxon>
        <taxon>Nitrososphaerota</taxon>
        <taxon>Nitrososphaeria</taxon>
        <taxon>Nitrosotaleales</taxon>
        <taxon>Nitrosotaleaceae</taxon>
        <taxon>Nitrosotalea</taxon>
    </lineage>
</organism>
<reference evidence="3" key="1">
    <citation type="submission" date="2015-10" db="EMBL/GenBank/DDBJ databases">
        <authorList>
            <person name="Lehtovirta-Morley L.E."/>
            <person name="Vieille C."/>
        </authorList>
    </citation>
    <scope>NUCLEOTIDE SEQUENCE [LARGE SCALE GENOMIC DNA]</scope>
</reference>
<keyword evidence="1" id="KW-0812">Transmembrane</keyword>
<evidence type="ECO:0000313" key="2">
    <source>
        <dbReference type="EMBL" id="CUR50820.1"/>
    </source>
</evidence>
<gene>
    <name evidence="2" type="ORF">NDEV_0055</name>
</gene>
<dbReference type="Proteomes" id="UP000196239">
    <property type="component" value="Chromosome 1"/>
</dbReference>
<keyword evidence="3" id="KW-1185">Reference proteome</keyword>
<feature type="transmembrane region" description="Helical" evidence="1">
    <location>
        <begin position="54"/>
        <end position="75"/>
    </location>
</feature>